<dbReference type="InterPro" id="IPR002692">
    <property type="entry name" value="S45"/>
</dbReference>
<dbReference type="AlphaFoldDB" id="A0A852V7J6"/>
<organism evidence="2 3">
    <name type="scientific">Streptosporangium sandarakinum</name>
    <dbReference type="NCBI Taxonomy" id="1260955"/>
    <lineage>
        <taxon>Bacteria</taxon>
        <taxon>Bacillati</taxon>
        <taxon>Actinomycetota</taxon>
        <taxon>Actinomycetes</taxon>
        <taxon>Streptosporangiales</taxon>
        <taxon>Streptosporangiaceae</taxon>
        <taxon>Streptosporangium</taxon>
    </lineage>
</organism>
<dbReference type="Proteomes" id="UP000576393">
    <property type="component" value="Unassembled WGS sequence"/>
</dbReference>
<keyword evidence="3" id="KW-1185">Reference proteome</keyword>
<comment type="caution">
    <text evidence="2">The sequence shown here is derived from an EMBL/GenBank/DDBJ whole genome shotgun (WGS) entry which is preliminary data.</text>
</comment>
<name>A0A852V7J6_9ACTN</name>
<proteinExistence type="inferred from homology"/>
<comment type="similarity">
    <text evidence="1">Belongs to the peptidase S45 family.</text>
</comment>
<dbReference type="Gene3D" id="1.10.439.10">
    <property type="entry name" value="Penicillin Amidohydrolase, domain 1"/>
    <property type="match status" value="1"/>
</dbReference>
<dbReference type="EMBL" id="JACCCO010000003">
    <property type="protein sequence ID" value="NYF44429.1"/>
    <property type="molecule type" value="Genomic_DNA"/>
</dbReference>
<accession>A0A852V7J6</accession>
<dbReference type="GO" id="GO:0017000">
    <property type="term" value="P:antibiotic biosynthetic process"/>
    <property type="evidence" value="ECO:0007669"/>
    <property type="project" value="InterPro"/>
</dbReference>
<dbReference type="RefSeq" id="WP_312873657.1">
    <property type="nucleotide sequence ID" value="NZ_JACCCO010000003.1"/>
</dbReference>
<dbReference type="Gene3D" id="3.60.20.10">
    <property type="entry name" value="Glutamine Phosphoribosylpyrophosphate, subunit 1, domain 1"/>
    <property type="match status" value="1"/>
</dbReference>
<protein>
    <submittedName>
        <fullName evidence="2">Acyl-homoserine lactone acylase PvdQ</fullName>
    </submittedName>
</protein>
<sequence length="185" mass="19693">MDRLPDPACRGKEWVGPITATDVWTNLLDLGRLGSGSSFKLDIANPVVQGALADAVRFFTANDLPLTLTPGQAQRYGDVPVPGCTEGEGCFDRIRTGGPLGEAGRYPDVDTGSSFMMAVELTPAGPRTRTVLTYSLSAGAASPHHADQTELFSRGGWVTERFTEAEIRAYPHLTTTSLRSASPPA</sequence>
<dbReference type="InterPro" id="IPR029055">
    <property type="entry name" value="Ntn_hydrolases_N"/>
</dbReference>
<dbReference type="SUPFAM" id="SSF56235">
    <property type="entry name" value="N-terminal nucleophile aminohydrolases (Ntn hydrolases)"/>
    <property type="match status" value="1"/>
</dbReference>
<gene>
    <name evidence="2" type="ORF">HDA43_006656</name>
</gene>
<reference evidence="2 3" key="1">
    <citation type="submission" date="2020-07" db="EMBL/GenBank/DDBJ databases">
        <title>Sequencing the genomes of 1000 actinobacteria strains.</title>
        <authorList>
            <person name="Klenk H.-P."/>
        </authorList>
    </citation>
    <scope>NUCLEOTIDE SEQUENCE [LARGE SCALE GENOMIC DNA]</scope>
    <source>
        <strain evidence="2 3">DSM 45763</strain>
    </source>
</reference>
<dbReference type="InterPro" id="IPR023343">
    <property type="entry name" value="Penicillin_amidase_dom1"/>
</dbReference>
<evidence type="ECO:0000313" key="3">
    <source>
        <dbReference type="Proteomes" id="UP000576393"/>
    </source>
</evidence>
<evidence type="ECO:0000313" key="2">
    <source>
        <dbReference type="EMBL" id="NYF44429.1"/>
    </source>
</evidence>
<evidence type="ECO:0000256" key="1">
    <source>
        <dbReference type="ARBA" id="ARBA00006586"/>
    </source>
</evidence>
<dbReference type="Pfam" id="PF01804">
    <property type="entry name" value="Penicil_amidase"/>
    <property type="match status" value="1"/>
</dbReference>
<dbReference type="GO" id="GO:0016811">
    <property type="term" value="F:hydrolase activity, acting on carbon-nitrogen (but not peptide) bonds, in linear amides"/>
    <property type="evidence" value="ECO:0007669"/>
    <property type="project" value="InterPro"/>
</dbReference>